<dbReference type="PANTHER" id="PTHR31236:SF24">
    <property type="entry name" value="BURP DOMAIN PROTEIN RD22"/>
    <property type="match status" value="1"/>
</dbReference>
<evidence type="ECO:0000313" key="3">
    <source>
        <dbReference type="EMBL" id="CAL4898011.1"/>
    </source>
</evidence>
<evidence type="ECO:0000256" key="1">
    <source>
        <dbReference type="SAM" id="SignalP"/>
    </source>
</evidence>
<dbReference type="SMART" id="SM01045">
    <property type="entry name" value="BURP"/>
    <property type="match status" value="1"/>
</dbReference>
<feature type="chain" id="PRO_5044776845" description="BURP domain-containing protein" evidence="1">
    <location>
        <begin position="19"/>
        <end position="328"/>
    </location>
</feature>
<evidence type="ECO:0000259" key="2">
    <source>
        <dbReference type="PROSITE" id="PS51277"/>
    </source>
</evidence>
<dbReference type="InterPro" id="IPR004873">
    <property type="entry name" value="BURP_dom"/>
</dbReference>
<organism evidence="3 4">
    <name type="scientific">Urochloa decumbens</name>
    <dbReference type="NCBI Taxonomy" id="240449"/>
    <lineage>
        <taxon>Eukaryota</taxon>
        <taxon>Viridiplantae</taxon>
        <taxon>Streptophyta</taxon>
        <taxon>Embryophyta</taxon>
        <taxon>Tracheophyta</taxon>
        <taxon>Spermatophyta</taxon>
        <taxon>Magnoliopsida</taxon>
        <taxon>Liliopsida</taxon>
        <taxon>Poales</taxon>
        <taxon>Poaceae</taxon>
        <taxon>PACMAD clade</taxon>
        <taxon>Panicoideae</taxon>
        <taxon>Panicodae</taxon>
        <taxon>Paniceae</taxon>
        <taxon>Melinidinae</taxon>
        <taxon>Urochloa</taxon>
    </lineage>
</organism>
<keyword evidence="4" id="KW-1185">Reference proteome</keyword>
<dbReference type="InterPro" id="IPR044816">
    <property type="entry name" value="BURP"/>
</dbReference>
<accession>A0ABC8VWG3</accession>
<feature type="domain" description="BURP" evidence="2">
    <location>
        <begin position="108"/>
        <end position="324"/>
    </location>
</feature>
<dbReference type="Proteomes" id="UP001497457">
    <property type="component" value="Chromosome 11b"/>
</dbReference>
<gene>
    <name evidence="3" type="ORF">URODEC1_LOCUS7538</name>
</gene>
<evidence type="ECO:0000313" key="4">
    <source>
        <dbReference type="Proteomes" id="UP001497457"/>
    </source>
</evidence>
<protein>
    <recommendedName>
        <fullName evidence="2">BURP domain-containing protein</fullName>
    </recommendedName>
</protein>
<keyword evidence="1" id="KW-0732">Signal</keyword>
<dbReference type="Pfam" id="PF03181">
    <property type="entry name" value="BURP"/>
    <property type="match status" value="1"/>
</dbReference>
<dbReference type="PANTHER" id="PTHR31236">
    <property type="entry name" value="BURP DOMAIN PROTEIN USPL1-LIKE"/>
    <property type="match status" value="1"/>
</dbReference>
<reference evidence="3" key="1">
    <citation type="submission" date="2024-10" db="EMBL/GenBank/DDBJ databases">
        <authorList>
            <person name="Ryan C."/>
        </authorList>
    </citation>
    <scope>NUCLEOTIDE SEQUENCE [LARGE SCALE GENOMIC DNA]</scope>
</reference>
<sequence>MHPLAVLLIFVTASAASAVYGHPAATDTPAARFWEKALPGTPMPEAIADLVQEGIDDSPLEKHYCSSPDNNNNLRITAGGPPNTPTLRINYHHVSASLAKAVLPAGIFFQESQMRVGSTMTVSFPPASVPPILPRDVADKVPFRNLADVLATFHIPPSSAKATMARDTLNQCTAASSLAAGEQMACATSLEATVGGATRMLVGSNHHQQGAVYWAASSALPRAGLPLRPYAVAAVTQLAGDRHVGCHSLPFPYAVYYCHMTGKPTRAYAVTLRGAAEVSMAAICHVDTSDWDPAHPAFKMVHTRPGVAPVCHFMSYASLLFGEKAGNA</sequence>
<dbReference type="AlphaFoldDB" id="A0ABC8VWG3"/>
<dbReference type="PROSITE" id="PS51277">
    <property type="entry name" value="BURP"/>
    <property type="match status" value="1"/>
</dbReference>
<dbReference type="EMBL" id="OZ075121">
    <property type="protein sequence ID" value="CAL4898011.1"/>
    <property type="molecule type" value="Genomic_DNA"/>
</dbReference>
<name>A0ABC8VWG3_9POAL</name>
<proteinExistence type="predicted"/>
<feature type="signal peptide" evidence="1">
    <location>
        <begin position="1"/>
        <end position="18"/>
    </location>
</feature>